<dbReference type="Proteomes" id="UP000652761">
    <property type="component" value="Unassembled WGS sequence"/>
</dbReference>
<protein>
    <submittedName>
        <fullName evidence="1">Uncharacterized protein</fullName>
    </submittedName>
</protein>
<proteinExistence type="predicted"/>
<evidence type="ECO:0000313" key="2">
    <source>
        <dbReference type="Proteomes" id="UP000652761"/>
    </source>
</evidence>
<dbReference type="AlphaFoldDB" id="A0A843X8P9"/>
<organism evidence="1 2">
    <name type="scientific">Colocasia esculenta</name>
    <name type="common">Wild taro</name>
    <name type="synonym">Arum esculentum</name>
    <dbReference type="NCBI Taxonomy" id="4460"/>
    <lineage>
        <taxon>Eukaryota</taxon>
        <taxon>Viridiplantae</taxon>
        <taxon>Streptophyta</taxon>
        <taxon>Embryophyta</taxon>
        <taxon>Tracheophyta</taxon>
        <taxon>Spermatophyta</taxon>
        <taxon>Magnoliopsida</taxon>
        <taxon>Liliopsida</taxon>
        <taxon>Araceae</taxon>
        <taxon>Aroideae</taxon>
        <taxon>Colocasieae</taxon>
        <taxon>Colocasia</taxon>
    </lineage>
</organism>
<sequence length="187" mass="20272">MGNIRLPLAVLLPKLENVVSLPDEQHSAYNLKSVQNDENKLNEFQGSFNGSNCPKFSALTQQRELLGSLAQRLSADGSDHNYLVQNGDPGPASSEVSQVDFPVDDVKDLADDSRSSSTGGHPSIRQSIIHEHSHLIPEHSSVSSDIPADSKVLSIEEPSARCDSKMQILPADGCPSKKADYVQLQLE</sequence>
<evidence type="ECO:0000313" key="1">
    <source>
        <dbReference type="EMBL" id="MQM15704.1"/>
    </source>
</evidence>
<reference evidence="1" key="1">
    <citation type="submission" date="2017-07" db="EMBL/GenBank/DDBJ databases">
        <title>Taro Niue Genome Assembly and Annotation.</title>
        <authorList>
            <person name="Atibalentja N."/>
            <person name="Keating K."/>
            <person name="Fields C.J."/>
        </authorList>
    </citation>
    <scope>NUCLEOTIDE SEQUENCE</scope>
    <source>
        <strain evidence="1">Niue_2</strain>
        <tissue evidence="1">Leaf</tissue>
    </source>
</reference>
<comment type="caution">
    <text evidence="1">The sequence shown here is derived from an EMBL/GenBank/DDBJ whole genome shotgun (WGS) entry which is preliminary data.</text>
</comment>
<accession>A0A843X8P9</accession>
<gene>
    <name evidence="1" type="ORF">Taro_048652</name>
</gene>
<name>A0A843X8P9_COLES</name>
<dbReference type="EMBL" id="NMUH01006644">
    <property type="protein sequence ID" value="MQM15704.1"/>
    <property type="molecule type" value="Genomic_DNA"/>
</dbReference>
<keyword evidence="2" id="KW-1185">Reference proteome</keyword>